<reference evidence="2" key="1">
    <citation type="journal article" date="2023" name="Mol. Phylogenet. Evol.">
        <title>Genome-scale phylogeny and comparative genomics of the fungal order Sordariales.</title>
        <authorList>
            <person name="Hensen N."/>
            <person name="Bonometti L."/>
            <person name="Westerberg I."/>
            <person name="Brannstrom I.O."/>
            <person name="Guillou S."/>
            <person name="Cros-Aarteil S."/>
            <person name="Calhoun S."/>
            <person name="Haridas S."/>
            <person name="Kuo A."/>
            <person name="Mondo S."/>
            <person name="Pangilinan J."/>
            <person name="Riley R."/>
            <person name="LaButti K."/>
            <person name="Andreopoulos B."/>
            <person name="Lipzen A."/>
            <person name="Chen C."/>
            <person name="Yan M."/>
            <person name="Daum C."/>
            <person name="Ng V."/>
            <person name="Clum A."/>
            <person name="Steindorff A."/>
            <person name="Ohm R.A."/>
            <person name="Martin F."/>
            <person name="Silar P."/>
            <person name="Natvig D.O."/>
            <person name="Lalanne C."/>
            <person name="Gautier V."/>
            <person name="Ament-Velasquez S.L."/>
            <person name="Kruys A."/>
            <person name="Hutchinson M.I."/>
            <person name="Powell A.J."/>
            <person name="Barry K."/>
            <person name="Miller A.N."/>
            <person name="Grigoriev I.V."/>
            <person name="Debuchy R."/>
            <person name="Gladieux P."/>
            <person name="Hiltunen Thoren M."/>
            <person name="Johannesson H."/>
        </authorList>
    </citation>
    <scope>NUCLEOTIDE SEQUENCE</scope>
    <source>
        <strain evidence="2">CBS 532.94</strain>
    </source>
</reference>
<evidence type="ECO:0000256" key="1">
    <source>
        <dbReference type="SAM" id="MobiDB-lite"/>
    </source>
</evidence>
<organism evidence="2 3">
    <name type="scientific">Achaetomium macrosporum</name>
    <dbReference type="NCBI Taxonomy" id="79813"/>
    <lineage>
        <taxon>Eukaryota</taxon>
        <taxon>Fungi</taxon>
        <taxon>Dikarya</taxon>
        <taxon>Ascomycota</taxon>
        <taxon>Pezizomycotina</taxon>
        <taxon>Sordariomycetes</taxon>
        <taxon>Sordariomycetidae</taxon>
        <taxon>Sordariales</taxon>
        <taxon>Chaetomiaceae</taxon>
        <taxon>Achaetomium</taxon>
    </lineage>
</organism>
<name>A0AAN7H4N8_9PEZI</name>
<keyword evidence="3" id="KW-1185">Reference proteome</keyword>
<evidence type="ECO:0000313" key="2">
    <source>
        <dbReference type="EMBL" id="KAK4234721.1"/>
    </source>
</evidence>
<protein>
    <submittedName>
        <fullName evidence="2">Uncharacterized protein</fullName>
    </submittedName>
</protein>
<feature type="compositionally biased region" description="Basic and acidic residues" evidence="1">
    <location>
        <begin position="1"/>
        <end position="19"/>
    </location>
</feature>
<evidence type="ECO:0000313" key="3">
    <source>
        <dbReference type="Proteomes" id="UP001303760"/>
    </source>
</evidence>
<accession>A0AAN7H4N8</accession>
<feature type="region of interest" description="Disordered" evidence="1">
    <location>
        <begin position="1"/>
        <end position="34"/>
    </location>
</feature>
<reference evidence="2" key="2">
    <citation type="submission" date="2023-05" db="EMBL/GenBank/DDBJ databases">
        <authorList>
            <consortium name="Lawrence Berkeley National Laboratory"/>
            <person name="Steindorff A."/>
            <person name="Hensen N."/>
            <person name="Bonometti L."/>
            <person name="Westerberg I."/>
            <person name="Brannstrom I.O."/>
            <person name="Guillou S."/>
            <person name="Cros-Aarteil S."/>
            <person name="Calhoun S."/>
            <person name="Haridas S."/>
            <person name="Kuo A."/>
            <person name="Mondo S."/>
            <person name="Pangilinan J."/>
            <person name="Riley R."/>
            <person name="Labutti K."/>
            <person name="Andreopoulos B."/>
            <person name="Lipzen A."/>
            <person name="Chen C."/>
            <person name="Yanf M."/>
            <person name="Daum C."/>
            <person name="Ng V."/>
            <person name="Clum A."/>
            <person name="Ohm R."/>
            <person name="Martin F."/>
            <person name="Silar P."/>
            <person name="Natvig D."/>
            <person name="Lalanne C."/>
            <person name="Gautier V."/>
            <person name="Ament-Velasquez S.L."/>
            <person name="Kruys A."/>
            <person name="Hutchinson M.I."/>
            <person name="Powell A.J."/>
            <person name="Barry K."/>
            <person name="Miller A.N."/>
            <person name="Grigoriev I.V."/>
            <person name="Debuchy R."/>
            <person name="Gladieux P."/>
            <person name="Thoren M.H."/>
            <person name="Johannesson H."/>
        </authorList>
    </citation>
    <scope>NUCLEOTIDE SEQUENCE</scope>
    <source>
        <strain evidence="2">CBS 532.94</strain>
    </source>
</reference>
<gene>
    <name evidence="2" type="ORF">C8A03DRAFT_37483</name>
</gene>
<comment type="caution">
    <text evidence="2">The sequence shown here is derived from an EMBL/GenBank/DDBJ whole genome shotgun (WGS) entry which is preliminary data.</text>
</comment>
<dbReference type="AlphaFoldDB" id="A0AAN7H4N8"/>
<proteinExistence type="predicted"/>
<sequence>MGNLHKDKDLRKADLDRLEAAGTSARQKVEHPTRAKHNFLVHDLRVIFGYAGEEQRLGAKKLRQSG</sequence>
<dbReference type="EMBL" id="MU860335">
    <property type="protein sequence ID" value="KAK4234721.1"/>
    <property type="molecule type" value="Genomic_DNA"/>
</dbReference>
<dbReference type="Proteomes" id="UP001303760">
    <property type="component" value="Unassembled WGS sequence"/>
</dbReference>